<dbReference type="AlphaFoldDB" id="A0A1M7N0P6"/>
<dbReference type="Proteomes" id="UP000184092">
    <property type="component" value="Unassembled WGS sequence"/>
</dbReference>
<dbReference type="OrthoDB" id="773317at2"/>
<dbReference type="PROSITE" id="PS51708">
    <property type="entry name" value="CHAD"/>
    <property type="match status" value="1"/>
</dbReference>
<dbReference type="InterPro" id="IPR038186">
    <property type="entry name" value="CHAD_dom_sf"/>
</dbReference>
<accession>A0A1M7N0P6</accession>
<proteinExistence type="predicted"/>
<evidence type="ECO:0000313" key="2">
    <source>
        <dbReference type="EMBL" id="SHM96541.1"/>
    </source>
</evidence>
<dbReference type="EMBL" id="FRCL01000009">
    <property type="protein sequence ID" value="SHM96541.1"/>
    <property type="molecule type" value="Genomic_DNA"/>
</dbReference>
<dbReference type="InterPro" id="IPR007899">
    <property type="entry name" value="CHAD_dom"/>
</dbReference>
<sequence>MKALKTYLEKRKSAINLILEKSPKSFTPENFHALRVEIKRMNALFDLLNYCSKKFKRKKNYTSFKLIFKQTGKIRELQIEESLLAEQPNSHLLQAYRIHLKKLETKELRRFFAIVNKSFLKKLKKRYNKIIPLVTKASVKKVNQYIDKKRGAITKLMCKTKFKKMQMHSFRKRLKTYLYNEKILICESQNQTLQDKNILSDLLGEWHDYEVVINHLKKGIKSNKTNPSVTKQLQVTKAILTSKRELLFNKINATLPYQTLL</sequence>
<dbReference type="Gene3D" id="1.40.20.10">
    <property type="entry name" value="CHAD domain"/>
    <property type="match status" value="1"/>
</dbReference>
<organism evidence="2 3">
    <name type="scientific">Flavobacterium xinjiangense</name>
    <dbReference type="NCBI Taxonomy" id="178356"/>
    <lineage>
        <taxon>Bacteria</taxon>
        <taxon>Pseudomonadati</taxon>
        <taxon>Bacteroidota</taxon>
        <taxon>Flavobacteriia</taxon>
        <taxon>Flavobacteriales</taxon>
        <taxon>Flavobacteriaceae</taxon>
        <taxon>Flavobacterium</taxon>
    </lineage>
</organism>
<feature type="domain" description="CHAD" evidence="1">
    <location>
        <begin position="1"/>
        <end position="261"/>
    </location>
</feature>
<protein>
    <submittedName>
        <fullName evidence="2">CHAD domain-containing protein</fullName>
    </submittedName>
</protein>
<evidence type="ECO:0000313" key="3">
    <source>
        <dbReference type="Proteomes" id="UP000184092"/>
    </source>
</evidence>
<dbReference type="PANTHER" id="PTHR39339:SF1">
    <property type="entry name" value="CHAD DOMAIN-CONTAINING PROTEIN"/>
    <property type="match status" value="1"/>
</dbReference>
<keyword evidence="3" id="KW-1185">Reference proteome</keyword>
<dbReference type="RefSeq" id="WP_073209755.1">
    <property type="nucleotide sequence ID" value="NZ_FRCL01000009.1"/>
</dbReference>
<name>A0A1M7N0P6_9FLAO</name>
<dbReference type="Pfam" id="PF05235">
    <property type="entry name" value="CHAD"/>
    <property type="match status" value="1"/>
</dbReference>
<reference evidence="3" key="1">
    <citation type="submission" date="2016-11" db="EMBL/GenBank/DDBJ databases">
        <authorList>
            <person name="Varghese N."/>
            <person name="Submissions S."/>
        </authorList>
    </citation>
    <scope>NUCLEOTIDE SEQUENCE [LARGE SCALE GENOMIC DNA]</scope>
    <source>
        <strain evidence="3">CGMCC 1.2749</strain>
    </source>
</reference>
<dbReference type="PANTHER" id="PTHR39339">
    <property type="entry name" value="SLR1444 PROTEIN"/>
    <property type="match status" value="1"/>
</dbReference>
<dbReference type="STRING" id="178356.SAMN05216269_109126"/>
<evidence type="ECO:0000259" key="1">
    <source>
        <dbReference type="PROSITE" id="PS51708"/>
    </source>
</evidence>
<gene>
    <name evidence="2" type="ORF">SAMN05216269_109126</name>
</gene>